<dbReference type="InterPro" id="IPR019774">
    <property type="entry name" value="Aromatic-AA_hydroxylase_C"/>
</dbReference>
<evidence type="ECO:0000256" key="8">
    <source>
        <dbReference type="ARBA" id="ARBA00042662"/>
    </source>
</evidence>
<dbReference type="InterPro" id="IPR036329">
    <property type="entry name" value="Aro-AA_hydroxylase_C_sf"/>
</dbReference>
<dbReference type="PROSITE" id="PS00367">
    <property type="entry name" value="BH4_AAA_HYDROXYL_1"/>
    <property type="match status" value="1"/>
</dbReference>
<dbReference type="SUPFAM" id="SSF55021">
    <property type="entry name" value="ACT-like"/>
    <property type="match status" value="1"/>
</dbReference>
<dbReference type="Gene3D" id="1.10.800.10">
    <property type="entry name" value="Aromatic amino acid hydroxylase"/>
    <property type="match status" value="1"/>
</dbReference>
<evidence type="ECO:0000256" key="1">
    <source>
        <dbReference type="ARBA" id="ARBA00001954"/>
    </source>
</evidence>
<name>A0ABY7E9U4_MYAAR</name>
<dbReference type="PROSITE" id="PS51410">
    <property type="entry name" value="BH4_AAA_HYDROXYL_2"/>
    <property type="match status" value="1"/>
</dbReference>
<dbReference type="PANTHER" id="PTHR11473:SF16">
    <property type="entry name" value="TRYPTOPHAN 5-HYDROXYLASE 2"/>
    <property type="match status" value="1"/>
</dbReference>
<comment type="cofactor">
    <cofactor evidence="1">
        <name>Fe(2+)</name>
        <dbReference type="ChEBI" id="CHEBI:29033"/>
    </cofactor>
</comment>
<evidence type="ECO:0000256" key="2">
    <source>
        <dbReference type="ARBA" id="ARBA00009712"/>
    </source>
</evidence>
<dbReference type="SUPFAM" id="SSF56534">
    <property type="entry name" value="Aromatic aminoacid monoxygenases, catalytic and oligomerization domains"/>
    <property type="match status" value="1"/>
</dbReference>
<dbReference type="EMBL" id="CP111017">
    <property type="protein sequence ID" value="WAR06813.1"/>
    <property type="molecule type" value="Genomic_DNA"/>
</dbReference>
<reference evidence="13" key="1">
    <citation type="submission" date="2022-11" db="EMBL/GenBank/DDBJ databases">
        <title>Centuries of genome instability and evolution in soft-shell clam transmissible cancer (bioRxiv).</title>
        <authorList>
            <person name="Hart S.F.M."/>
            <person name="Yonemitsu M.A."/>
            <person name="Giersch R.M."/>
            <person name="Beal B.F."/>
            <person name="Arriagada G."/>
            <person name="Davis B.W."/>
            <person name="Ostrander E.A."/>
            <person name="Goff S.P."/>
            <person name="Metzger M.J."/>
        </authorList>
    </citation>
    <scope>NUCLEOTIDE SEQUENCE</scope>
    <source>
        <strain evidence="13">MELC-2E11</strain>
        <tissue evidence="13">Siphon/mantle</tissue>
    </source>
</reference>
<dbReference type="PROSITE" id="PS51671">
    <property type="entry name" value="ACT"/>
    <property type="match status" value="1"/>
</dbReference>
<keyword evidence="4" id="KW-0560">Oxidoreductase</keyword>
<evidence type="ECO:0000313" key="14">
    <source>
        <dbReference type="Proteomes" id="UP001164746"/>
    </source>
</evidence>
<protein>
    <recommendedName>
        <fullName evidence="7">Tryptophan 5-hydroxylase 2</fullName>
    </recommendedName>
    <alternativeName>
        <fullName evidence="8">Tryptophan 5-monooxygenase 2</fullName>
    </alternativeName>
</protein>
<organism evidence="13 14">
    <name type="scientific">Mya arenaria</name>
    <name type="common">Soft-shell clam</name>
    <dbReference type="NCBI Taxonomy" id="6604"/>
    <lineage>
        <taxon>Eukaryota</taxon>
        <taxon>Metazoa</taxon>
        <taxon>Spiralia</taxon>
        <taxon>Lophotrochozoa</taxon>
        <taxon>Mollusca</taxon>
        <taxon>Bivalvia</taxon>
        <taxon>Autobranchia</taxon>
        <taxon>Heteroconchia</taxon>
        <taxon>Euheterodonta</taxon>
        <taxon>Imparidentia</taxon>
        <taxon>Neoheterodontei</taxon>
        <taxon>Myida</taxon>
        <taxon>Myoidea</taxon>
        <taxon>Myidae</taxon>
        <taxon>Mya</taxon>
    </lineage>
</organism>
<evidence type="ECO:0000259" key="12">
    <source>
        <dbReference type="PROSITE" id="PS51671"/>
    </source>
</evidence>
<dbReference type="InterPro" id="IPR036951">
    <property type="entry name" value="ArAA_hydroxylase_sf"/>
</dbReference>
<feature type="compositionally biased region" description="Acidic residues" evidence="10">
    <location>
        <begin position="562"/>
        <end position="573"/>
    </location>
</feature>
<dbReference type="InterPro" id="IPR001273">
    <property type="entry name" value="ArAA_hydroxylase"/>
</dbReference>
<keyword evidence="6" id="KW-0503">Monooxygenase</keyword>
<evidence type="ECO:0000256" key="5">
    <source>
        <dbReference type="ARBA" id="ARBA00023004"/>
    </source>
</evidence>
<keyword evidence="14" id="KW-1185">Reference proteome</keyword>
<comment type="subunit">
    <text evidence="9">Interacts with DNAJC12.</text>
</comment>
<dbReference type="Pfam" id="PF01842">
    <property type="entry name" value="ACT"/>
    <property type="match status" value="1"/>
</dbReference>
<dbReference type="InterPro" id="IPR041904">
    <property type="entry name" value="TrpOH_cat"/>
</dbReference>
<dbReference type="Pfam" id="PF00351">
    <property type="entry name" value="Biopterin_H"/>
    <property type="match status" value="1"/>
</dbReference>
<keyword evidence="3" id="KW-0479">Metal-binding</keyword>
<dbReference type="Proteomes" id="UP001164746">
    <property type="component" value="Chromosome 6"/>
</dbReference>
<dbReference type="InterPro" id="IPR002912">
    <property type="entry name" value="ACT_dom"/>
</dbReference>
<dbReference type="PRINTS" id="PR00372">
    <property type="entry name" value="FYWHYDRXLASE"/>
</dbReference>
<proteinExistence type="inferred from homology"/>
<evidence type="ECO:0000256" key="3">
    <source>
        <dbReference type="ARBA" id="ARBA00022723"/>
    </source>
</evidence>
<dbReference type="InterPro" id="IPR045865">
    <property type="entry name" value="ACT-like_dom_sf"/>
</dbReference>
<evidence type="ECO:0000256" key="9">
    <source>
        <dbReference type="ARBA" id="ARBA00062416"/>
    </source>
</evidence>
<evidence type="ECO:0000256" key="7">
    <source>
        <dbReference type="ARBA" id="ARBA00040889"/>
    </source>
</evidence>
<feature type="region of interest" description="Disordered" evidence="10">
    <location>
        <begin position="1"/>
        <end position="35"/>
    </location>
</feature>
<sequence length="573" mass="65415">MDKLFHSSKMMNGHPKTQPPDRNSRTVEPPSNPVIASVRGIGGLEPQSSRGAAYMRNTARIIRRETSEEKRDFGKGEKFKLKRRCNSIIIEDDEDIRNLEETVRNLGVSSPTGLGMTTSMIFSLRNTIGCLVNALKVFEENHINVVHIESRRSERAADMFDIYVDLETDHIRLQELIRRLKKQVASITLNDFPVPQSPAFGMSPKETLTLSPWFPKTVYDLDRSANRVLMYGTELDADHPGFTDKVYRQRRAFFTEVALNYRCGQPIPRIEYTNEEKRTWGVVFRELTKLYPTYACREYMRNWPLLQQCGYREDNIPQLQDVSEFLKARTGFTLRPVAGYLSSRDFLAGLAFRVFHCTQYIRHGSEPLYTPEPDCCHELFGHIPLLADPSFAQFSQELGLCSLGASDDEVAKLSTCYFFSVEFGLCKQDGDLKVFGAGLLSSASELKHALTGKALKKPFEPLTTCQQECLITTFQDVYFFTESFEEAKEQMRNFASTIKRPFAVRYNPYTQSVDVLDNTRNIGYLVSEVKGELCIVSDALRRVQQLEKARTKGKPLSKAMEDSIDEQEDMPDM</sequence>
<gene>
    <name evidence="13" type="ORF">MAR_016771</name>
</gene>
<evidence type="ECO:0000256" key="4">
    <source>
        <dbReference type="ARBA" id="ARBA00023002"/>
    </source>
</evidence>
<keyword evidence="5" id="KW-0408">Iron</keyword>
<feature type="region of interest" description="Disordered" evidence="10">
    <location>
        <begin position="551"/>
        <end position="573"/>
    </location>
</feature>
<evidence type="ECO:0000256" key="10">
    <source>
        <dbReference type="SAM" id="MobiDB-lite"/>
    </source>
</evidence>
<feature type="domain" description="Biopterin-dependent aromatic amino acid hydroxylase family profile" evidence="11">
    <location>
        <begin position="199"/>
        <end position="544"/>
    </location>
</feature>
<dbReference type="InterPro" id="IPR018301">
    <property type="entry name" value="ArAA_hydroxylase_Fe/CU_BS"/>
</dbReference>
<dbReference type="PANTHER" id="PTHR11473">
    <property type="entry name" value="AROMATIC AMINO ACID HYDROXYLASE"/>
    <property type="match status" value="1"/>
</dbReference>
<comment type="similarity">
    <text evidence="2">Belongs to the biopterin-dependent aromatic amino acid hydroxylase family.</text>
</comment>
<evidence type="ECO:0000313" key="13">
    <source>
        <dbReference type="EMBL" id="WAR06813.1"/>
    </source>
</evidence>
<evidence type="ECO:0000256" key="6">
    <source>
        <dbReference type="ARBA" id="ARBA00023033"/>
    </source>
</evidence>
<dbReference type="CDD" id="cd03346">
    <property type="entry name" value="eu_TrpOH"/>
    <property type="match status" value="1"/>
</dbReference>
<feature type="domain" description="ACT" evidence="12">
    <location>
        <begin position="119"/>
        <end position="194"/>
    </location>
</feature>
<accession>A0ABY7E9U4</accession>
<evidence type="ECO:0000259" key="11">
    <source>
        <dbReference type="PROSITE" id="PS51410"/>
    </source>
</evidence>